<comment type="caution">
    <text evidence="2">The sequence shown here is derived from an EMBL/GenBank/DDBJ whole genome shotgun (WGS) entry which is preliminary data.</text>
</comment>
<dbReference type="EMBL" id="QUTF01026708">
    <property type="protein sequence ID" value="RHY81516.1"/>
    <property type="molecule type" value="Genomic_DNA"/>
</dbReference>
<evidence type="ECO:0000256" key="1">
    <source>
        <dbReference type="SAM" id="SignalP"/>
    </source>
</evidence>
<protein>
    <submittedName>
        <fullName evidence="2">Uncharacterized protein</fullName>
    </submittedName>
</protein>
<keyword evidence="1" id="KW-0732">Signal</keyword>
<accession>A0A418CKF7</accession>
<evidence type="ECO:0000313" key="3">
    <source>
        <dbReference type="Proteomes" id="UP000286510"/>
    </source>
</evidence>
<dbReference type="Proteomes" id="UP000286510">
    <property type="component" value="Unassembled WGS sequence"/>
</dbReference>
<organism evidence="2 3">
    <name type="scientific">Aphanomyces astaci</name>
    <name type="common">Crayfish plague agent</name>
    <dbReference type="NCBI Taxonomy" id="112090"/>
    <lineage>
        <taxon>Eukaryota</taxon>
        <taxon>Sar</taxon>
        <taxon>Stramenopiles</taxon>
        <taxon>Oomycota</taxon>
        <taxon>Saprolegniomycetes</taxon>
        <taxon>Saprolegniales</taxon>
        <taxon>Verrucalvaceae</taxon>
        <taxon>Aphanomyces</taxon>
    </lineage>
</organism>
<reference evidence="2 3" key="1">
    <citation type="submission" date="2018-08" db="EMBL/GenBank/DDBJ databases">
        <title>Aphanomyces genome sequencing and annotation.</title>
        <authorList>
            <person name="Minardi D."/>
            <person name="Oidtmann B."/>
            <person name="Van Der Giezen M."/>
            <person name="Studholme D.J."/>
        </authorList>
    </citation>
    <scope>NUCLEOTIDE SEQUENCE [LARGE SCALE GENOMIC DNA]</scope>
    <source>
        <strain evidence="2 3">FDL457</strain>
    </source>
</reference>
<feature type="signal peptide" evidence="1">
    <location>
        <begin position="1"/>
        <end position="20"/>
    </location>
</feature>
<proteinExistence type="predicted"/>
<gene>
    <name evidence="2" type="ORF">DYB26_002638</name>
</gene>
<name>A0A418CKF7_APHAT</name>
<feature type="chain" id="PRO_5019230722" evidence="1">
    <location>
        <begin position="21"/>
        <end position="197"/>
    </location>
</feature>
<evidence type="ECO:0000313" key="2">
    <source>
        <dbReference type="EMBL" id="RHY81516.1"/>
    </source>
</evidence>
<sequence length="197" mass="22189">MRLRLYNCYVLLVLLDSCDTSTLTLAELAQIENFHCPTLAFSSASTTCATSQMRRFRAARLDPLRYRLISSRLGSLTTHSGVHDIIHETMRLRLYNCYVLLVLLDSCDTSTLTLAELAQIENFHCPTLAFSSASTTCATSQMRRFRAARLDPLRYRLISSRLGSLTTHSGALRSIRWKVLTEQIVTACSTIPQYSDV</sequence>
<dbReference type="AlphaFoldDB" id="A0A418CKF7"/>